<reference evidence="4" key="1">
    <citation type="submission" date="2020-10" db="EMBL/GenBank/DDBJ databases">
        <authorList>
            <person name="Roach M.J.R."/>
        </authorList>
    </citation>
    <scope>NUCLEOTIDE SEQUENCE</scope>
    <source>
        <strain evidence="4">CBS 1945</strain>
    </source>
</reference>
<dbReference type="InterPro" id="IPR041247">
    <property type="entry name" value="Rad52_fam"/>
</dbReference>
<evidence type="ECO:0000256" key="3">
    <source>
        <dbReference type="ARBA" id="ARBA00023204"/>
    </source>
</evidence>
<comment type="similarity">
    <text evidence="1">Belongs to the RAD52 family.</text>
</comment>
<sequence>MEGSSKLMKFEEQKFDDERPSRYTIEFEVKVKLSLNDGTTIVKKGLGKSTFIPSKNAAFIKSQKEACTDGLKRCFYGLIELLIDYEEKVKSGFFDKYI</sequence>
<keyword evidence="5" id="KW-1185">Reference proteome</keyword>
<dbReference type="Pfam" id="PF04098">
    <property type="entry name" value="Rad52_Rad22"/>
    <property type="match status" value="1"/>
</dbReference>
<organism evidence="4 5">
    <name type="scientific">Eeniella nana</name>
    <name type="common">Yeast</name>
    <name type="synonym">Brettanomyces nanus</name>
    <dbReference type="NCBI Taxonomy" id="13502"/>
    <lineage>
        <taxon>Eukaryota</taxon>
        <taxon>Fungi</taxon>
        <taxon>Dikarya</taxon>
        <taxon>Ascomycota</taxon>
        <taxon>Saccharomycotina</taxon>
        <taxon>Pichiomycetes</taxon>
        <taxon>Pichiales</taxon>
        <taxon>Pichiaceae</taxon>
        <taxon>Brettanomyces</taxon>
    </lineage>
</organism>
<dbReference type="Gene3D" id="3.30.390.80">
    <property type="entry name" value="DNA repair protein Rad52/59/22"/>
    <property type="match status" value="1"/>
</dbReference>
<dbReference type="RefSeq" id="XP_038780023.1">
    <property type="nucleotide sequence ID" value="XM_038924095.1"/>
</dbReference>
<dbReference type="GO" id="GO:0006302">
    <property type="term" value="P:double-strand break repair"/>
    <property type="evidence" value="ECO:0007669"/>
    <property type="project" value="UniProtKB-ARBA"/>
</dbReference>
<dbReference type="AlphaFoldDB" id="A0A875S689"/>
<keyword evidence="3" id="KW-0234">DNA repair</keyword>
<evidence type="ECO:0000313" key="5">
    <source>
        <dbReference type="Proteomes" id="UP000662931"/>
    </source>
</evidence>
<dbReference type="Proteomes" id="UP000662931">
    <property type="component" value="Chromosome 4"/>
</dbReference>
<evidence type="ECO:0000256" key="2">
    <source>
        <dbReference type="ARBA" id="ARBA00022763"/>
    </source>
</evidence>
<dbReference type="SUPFAM" id="SSF54768">
    <property type="entry name" value="dsRNA-binding domain-like"/>
    <property type="match status" value="1"/>
</dbReference>
<dbReference type="EMBL" id="CP064815">
    <property type="protein sequence ID" value="QPG76458.1"/>
    <property type="molecule type" value="Genomic_DNA"/>
</dbReference>
<dbReference type="KEGG" id="bnn:FOA43_003847"/>
<dbReference type="OrthoDB" id="3998047at2759"/>
<accession>A0A875S689</accession>
<name>A0A875S689_EENNA</name>
<gene>
    <name evidence="4" type="ORF">FOA43_003847</name>
</gene>
<proteinExistence type="inferred from homology"/>
<evidence type="ECO:0000313" key="4">
    <source>
        <dbReference type="EMBL" id="QPG76458.1"/>
    </source>
</evidence>
<dbReference type="GO" id="GO:0006310">
    <property type="term" value="P:DNA recombination"/>
    <property type="evidence" value="ECO:0007669"/>
    <property type="project" value="UniProtKB-ARBA"/>
</dbReference>
<dbReference type="InterPro" id="IPR042525">
    <property type="entry name" value="Rad52_Rad59_Rad22_sf"/>
</dbReference>
<dbReference type="GeneID" id="62197247"/>
<protein>
    <submittedName>
        <fullName evidence="4">Uncharacterized protein</fullName>
    </submittedName>
</protein>
<evidence type="ECO:0000256" key="1">
    <source>
        <dbReference type="ARBA" id="ARBA00006638"/>
    </source>
</evidence>
<keyword evidence="2" id="KW-0227">DNA damage</keyword>